<accession>A0A0M9ERP5</accession>
<keyword evidence="3" id="KW-1185">Reference proteome</keyword>
<proteinExistence type="predicted"/>
<dbReference type="AlphaFoldDB" id="A0A0M9ERP5"/>
<organism evidence="2 3">
    <name type="scientific">Fusarium langsethiae</name>
    <dbReference type="NCBI Taxonomy" id="179993"/>
    <lineage>
        <taxon>Eukaryota</taxon>
        <taxon>Fungi</taxon>
        <taxon>Dikarya</taxon>
        <taxon>Ascomycota</taxon>
        <taxon>Pezizomycotina</taxon>
        <taxon>Sordariomycetes</taxon>
        <taxon>Hypocreomycetidae</taxon>
        <taxon>Hypocreales</taxon>
        <taxon>Nectriaceae</taxon>
        <taxon>Fusarium</taxon>
    </lineage>
</organism>
<dbReference type="GO" id="GO:0004540">
    <property type="term" value="F:RNA nuclease activity"/>
    <property type="evidence" value="ECO:0007669"/>
    <property type="project" value="InterPro"/>
</dbReference>
<dbReference type="Gene3D" id="3.40.50.1010">
    <property type="entry name" value="5'-nuclease"/>
    <property type="match status" value="1"/>
</dbReference>
<sequence length="211" mass="24379">MFGQHSTPSSGRPVCVYIDDSNIAIGGKKLYHPGATRNRRPWNYDISFLFHIILQEFNFNAVQELPRSCLQFYGADLHRSPQLYYLRSFGVMYGYDCPWNRRGQEKQADVGLAVDMTERAKHAWDFGNPCEFVLVSGDGDFLPVVWKVLGYGFNVHIWSWQASLSQTFNRLKQSLDMNPRRGVGQIMIHFLDPYLHDLKRSPDLDTTLQRA</sequence>
<dbReference type="OrthoDB" id="2311180at2759"/>
<dbReference type="Proteomes" id="UP000037904">
    <property type="component" value="Unassembled WGS sequence"/>
</dbReference>
<dbReference type="Pfam" id="PF01936">
    <property type="entry name" value="NYN"/>
    <property type="match status" value="1"/>
</dbReference>
<feature type="domain" description="NYN" evidence="1">
    <location>
        <begin position="14"/>
        <end position="163"/>
    </location>
</feature>
<evidence type="ECO:0000259" key="1">
    <source>
        <dbReference type="Pfam" id="PF01936"/>
    </source>
</evidence>
<dbReference type="InterPro" id="IPR021139">
    <property type="entry name" value="NYN"/>
</dbReference>
<name>A0A0M9ERP5_FUSLA</name>
<evidence type="ECO:0000313" key="2">
    <source>
        <dbReference type="EMBL" id="KPA38106.1"/>
    </source>
</evidence>
<comment type="caution">
    <text evidence="2">The sequence shown here is derived from an EMBL/GenBank/DDBJ whole genome shotgun (WGS) entry which is preliminary data.</text>
</comment>
<reference evidence="2 3" key="1">
    <citation type="submission" date="2015-04" db="EMBL/GenBank/DDBJ databases">
        <title>The draft genome sequence of Fusarium langsethiae, a T-2/HT-2 mycotoxin producer.</title>
        <authorList>
            <person name="Lysoe E."/>
            <person name="Divon H.H."/>
            <person name="Terzi V."/>
            <person name="Orru L."/>
            <person name="Lamontanara A."/>
            <person name="Kolseth A.-K."/>
            <person name="Frandsen R.J."/>
            <person name="Nielsen K."/>
            <person name="Thrane U."/>
        </authorList>
    </citation>
    <scope>NUCLEOTIDE SEQUENCE [LARGE SCALE GENOMIC DNA]</scope>
    <source>
        <strain evidence="2 3">Fl201059</strain>
    </source>
</reference>
<evidence type="ECO:0000313" key="3">
    <source>
        <dbReference type="Proteomes" id="UP000037904"/>
    </source>
</evidence>
<gene>
    <name evidence="2" type="ORF">FLAG1_09058</name>
</gene>
<dbReference type="EMBL" id="JXCE01000315">
    <property type="protein sequence ID" value="KPA38106.1"/>
    <property type="molecule type" value="Genomic_DNA"/>
</dbReference>
<protein>
    <recommendedName>
        <fullName evidence="1">NYN domain-containing protein</fullName>
    </recommendedName>
</protein>